<dbReference type="InterPro" id="IPR010890">
    <property type="entry name" value="PriC"/>
</dbReference>
<organism evidence="1 2">
    <name type="scientific">Pantoea conspicua</name>
    <dbReference type="NCBI Taxonomy" id="472705"/>
    <lineage>
        <taxon>Bacteria</taxon>
        <taxon>Pseudomonadati</taxon>
        <taxon>Pseudomonadota</taxon>
        <taxon>Gammaproteobacteria</taxon>
        <taxon>Enterobacterales</taxon>
        <taxon>Erwiniaceae</taxon>
        <taxon>Pantoea</taxon>
    </lineage>
</organism>
<dbReference type="InterPro" id="IPR038338">
    <property type="entry name" value="PriC_sf"/>
</dbReference>
<evidence type="ECO:0000313" key="2">
    <source>
        <dbReference type="Proteomes" id="UP000193933"/>
    </source>
</evidence>
<evidence type="ECO:0000313" key="1">
    <source>
        <dbReference type="EMBL" id="ORM50709.1"/>
    </source>
</evidence>
<dbReference type="EMBL" id="MLFN01000082">
    <property type="protein sequence ID" value="ORM50709.1"/>
    <property type="molecule type" value="Genomic_DNA"/>
</dbReference>
<gene>
    <name evidence="1" type="ORF">HA41_18395</name>
</gene>
<dbReference type="Gene3D" id="1.20.1270.340">
    <property type="match status" value="1"/>
</dbReference>
<dbReference type="STRING" id="472705.GCA_001743465_00179"/>
<keyword evidence="2" id="KW-1185">Reference proteome</keyword>
<proteinExistence type="predicted"/>
<protein>
    <submittedName>
        <fullName evidence="1">PriC</fullName>
    </submittedName>
</protein>
<name>A0A1X1BRI2_9GAMM</name>
<dbReference type="OrthoDB" id="6402824at2"/>
<dbReference type="RefSeq" id="WP_094122032.1">
    <property type="nucleotide sequence ID" value="NZ_MLFN01000082.1"/>
</dbReference>
<accession>A0A1X1BRI2</accession>
<dbReference type="AlphaFoldDB" id="A0A1X1BRI2"/>
<reference evidence="1 2" key="1">
    <citation type="journal article" date="2017" name="Antonie Van Leeuwenhoek">
        <title>Phylogenomic resolution of the bacterial genus Pantoea and its relationship with Erwinia and Tatumella.</title>
        <authorList>
            <person name="Palmer M."/>
            <person name="Steenkamp E.T."/>
            <person name="Coetzee M.P."/>
            <person name="Chan W.Y."/>
            <person name="van Zyl E."/>
            <person name="De Maayer P."/>
            <person name="Coutinho T.A."/>
            <person name="Blom J."/>
            <person name="Smits T.H."/>
            <person name="Duffy B."/>
            <person name="Venter S.N."/>
        </authorList>
    </citation>
    <scope>NUCLEOTIDE SEQUENCE [LARGE SCALE GENOMIC DNA]</scope>
    <source>
        <strain evidence="1 2">LMG 24534</strain>
    </source>
</reference>
<sequence length="176" mass="20408">MSPISAQQRLQLALIALRQDIAAHPDGHCRLPRFDSQLFRTKGTRLADYLAEVEQNFTRLCDSASDLVRSAWLAERLVDQVAALQREASTQQLRTRREKPLSNPRAVKYQEYREYERRLLAMIDQREQRLALAETLAVQHQLKQDLETLEGRLARCRQAIRSVEWALSLRGGQQEE</sequence>
<comment type="caution">
    <text evidence="1">The sequence shown here is derived from an EMBL/GenBank/DDBJ whole genome shotgun (WGS) entry which is preliminary data.</text>
</comment>
<dbReference type="Pfam" id="PF07445">
    <property type="entry name" value="PriC"/>
    <property type="match status" value="1"/>
</dbReference>
<dbReference type="Proteomes" id="UP000193933">
    <property type="component" value="Unassembled WGS sequence"/>
</dbReference>